<accession>A0A4R8LX97</accession>
<reference evidence="3 4" key="1">
    <citation type="submission" date="2019-03" db="EMBL/GenBank/DDBJ databases">
        <title>Genomic Encyclopedia of Type Strains, Phase IV (KMG-IV): sequencing the most valuable type-strain genomes for metagenomic binning, comparative biology and taxonomic classification.</title>
        <authorList>
            <person name="Goeker M."/>
        </authorList>
    </citation>
    <scope>NUCLEOTIDE SEQUENCE [LARGE SCALE GENOMIC DNA]</scope>
    <source>
        <strain evidence="3 4">DSM 25964</strain>
    </source>
</reference>
<keyword evidence="4" id="KW-1185">Reference proteome</keyword>
<dbReference type="Proteomes" id="UP000295066">
    <property type="component" value="Unassembled WGS sequence"/>
</dbReference>
<dbReference type="InterPro" id="IPR052169">
    <property type="entry name" value="CW_Biosynth-Accessory"/>
</dbReference>
<protein>
    <submittedName>
        <fullName evidence="3">Poly-gamma-glutamate synthesis protein (Capsule biosynthesis protein)</fullName>
    </submittedName>
</protein>
<dbReference type="Pfam" id="PF09587">
    <property type="entry name" value="PGA_cap"/>
    <property type="match status" value="1"/>
</dbReference>
<evidence type="ECO:0000256" key="1">
    <source>
        <dbReference type="ARBA" id="ARBA00005662"/>
    </source>
</evidence>
<dbReference type="EMBL" id="SORI01000035">
    <property type="protein sequence ID" value="TDY52612.1"/>
    <property type="molecule type" value="Genomic_DNA"/>
</dbReference>
<dbReference type="SMART" id="SM00854">
    <property type="entry name" value="PGA_cap"/>
    <property type="match status" value="1"/>
</dbReference>
<feature type="domain" description="Capsule synthesis protein CapA" evidence="2">
    <location>
        <begin position="8"/>
        <end position="318"/>
    </location>
</feature>
<proteinExistence type="inferred from homology"/>
<comment type="similarity">
    <text evidence="1">Belongs to the CapA family.</text>
</comment>
<dbReference type="InterPro" id="IPR019079">
    <property type="entry name" value="Capsule_synth_CapA"/>
</dbReference>
<dbReference type="PANTHER" id="PTHR33393:SF11">
    <property type="entry name" value="POLYGLUTAMINE SYNTHESIS ACCESSORY PROTEIN RV0574C-RELATED"/>
    <property type="match status" value="1"/>
</dbReference>
<dbReference type="PANTHER" id="PTHR33393">
    <property type="entry name" value="POLYGLUTAMINE SYNTHESIS ACCESSORY PROTEIN RV0574C-RELATED"/>
    <property type="match status" value="1"/>
</dbReference>
<dbReference type="CDD" id="cd07381">
    <property type="entry name" value="MPP_CapA"/>
    <property type="match status" value="1"/>
</dbReference>
<dbReference type="AlphaFoldDB" id="A0A4R8LX97"/>
<dbReference type="SUPFAM" id="SSF56300">
    <property type="entry name" value="Metallo-dependent phosphatases"/>
    <property type="match status" value="1"/>
</dbReference>
<dbReference type="Gene3D" id="3.60.21.10">
    <property type="match status" value="1"/>
</dbReference>
<name>A0A4R8LX97_9BACT</name>
<gene>
    <name evidence="3" type="ORF">C8D99_13515</name>
</gene>
<evidence type="ECO:0000259" key="2">
    <source>
        <dbReference type="SMART" id="SM00854"/>
    </source>
</evidence>
<sequence>MIMEKSMTFLATGDSLILKHLPDYPEFAAVKDFILTAEARITNLETTLTDGNCFPSAYSGGTWLTSRPDVIQDLKKFGFNIFCWANNHTMDYSYEGLLMTKASLDTADVAHCGAGENLYEASKPAMVDLPSGRVGVISICSSFEPAAQAGIQSQSQPGRPGLNPLRFSTTFTVTAEQMKALKEIAAATKINNRTDVSKIQGYTLREPEGTFDFGSSRFAVGDTPGRMTRPNKADIERTVDTIRDALLSVDYVVVAVHSHEIKDVTNDEPDFFYEEFARKCIDAGACAVVGGGTHQLKGIEMYKKRPIFYSLGNFIFQNAFVEKLPPDYMEKNGLPLDTRTASAFQARSERASVPLHNDAANFQTVLPWFRMEGDRLTKLVLKPISLGQKLPQYYSTWPRVADEAESQAIFDTLVRLSAPYGTKLVKREDLIEVEL</sequence>
<evidence type="ECO:0000313" key="4">
    <source>
        <dbReference type="Proteomes" id="UP000295066"/>
    </source>
</evidence>
<organism evidence="3 4">
    <name type="scientific">Aminivibrio pyruvatiphilus</name>
    <dbReference type="NCBI Taxonomy" id="1005740"/>
    <lineage>
        <taxon>Bacteria</taxon>
        <taxon>Thermotogati</taxon>
        <taxon>Synergistota</taxon>
        <taxon>Synergistia</taxon>
        <taxon>Synergistales</taxon>
        <taxon>Aminobacteriaceae</taxon>
        <taxon>Aminivibrio</taxon>
    </lineage>
</organism>
<dbReference type="InterPro" id="IPR029052">
    <property type="entry name" value="Metallo-depent_PP-like"/>
</dbReference>
<comment type="caution">
    <text evidence="3">The sequence shown here is derived from an EMBL/GenBank/DDBJ whole genome shotgun (WGS) entry which is preliminary data.</text>
</comment>
<evidence type="ECO:0000313" key="3">
    <source>
        <dbReference type="EMBL" id="TDY52612.1"/>
    </source>
</evidence>